<protein>
    <submittedName>
        <fullName evidence="1">MBL fold metallo-hydrolase</fullName>
    </submittedName>
</protein>
<name>A0ABT0MA03_9BACL</name>
<dbReference type="Gene3D" id="3.60.15.10">
    <property type="entry name" value="Ribonuclease Z/Hydroxyacylglutathione hydrolase-like"/>
    <property type="match status" value="1"/>
</dbReference>
<keyword evidence="2" id="KW-1185">Reference proteome</keyword>
<dbReference type="SUPFAM" id="SSF56281">
    <property type="entry name" value="Metallo-hydrolase/oxidoreductase"/>
    <property type="match status" value="1"/>
</dbReference>
<sequence>MRGTLEKIIDLLPGLWLWRTRHPHWTDDADWDPVVTSVCVHAGEEIALIDPIAPDQSADVFWKRMDAEPPTLIIVLKPDHVRDVDFFVERYHATAYGPYLFWRNDIPKVRIEPIEPGNTLPGGMVALYDGRGRNETPLWLPQYQAILFADAFTERQGKLRVWSTPWHKERVLSALHKLLELPFQFIIISHGQPIHDRAEYEHALECPPWP</sequence>
<gene>
    <name evidence="1" type="ORF">M3N64_06970</name>
</gene>
<comment type="caution">
    <text evidence="1">The sequence shown here is derived from an EMBL/GenBank/DDBJ whole genome shotgun (WGS) entry which is preliminary data.</text>
</comment>
<dbReference type="Proteomes" id="UP001203004">
    <property type="component" value="Unassembled WGS sequence"/>
</dbReference>
<accession>A0ABT0MA03</accession>
<dbReference type="RefSeq" id="WP_249100169.1">
    <property type="nucleotide sequence ID" value="NZ_JAMAST010000005.1"/>
</dbReference>
<dbReference type="InterPro" id="IPR036866">
    <property type="entry name" value="RibonucZ/Hydroxyglut_hydro"/>
</dbReference>
<evidence type="ECO:0000313" key="1">
    <source>
        <dbReference type="EMBL" id="MCL1631689.1"/>
    </source>
</evidence>
<dbReference type="EMBL" id="JAMAST010000005">
    <property type="protein sequence ID" value="MCL1631689.1"/>
    <property type="molecule type" value="Genomic_DNA"/>
</dbReference>
<reference evidence="1 2" key="1">
    <citation type="submission" date="2022-05" db="EMBL/GenBank/DDBJ databases">
        <title>Sporolactobacillus sp nov CPB3-1, isolated from tree bark (Mangifera indica L.).</title>
        <authorList>
            <person name="Phuengjayaem S."/>
            <person name="Tanasupawat S."/>
        </authorList>
    </citation>
    <scope>NUCLEOTIDE SEQUENCE [LARGE SCALE GENOMIC DNA]</scope>
    <source>
        <strain evidence="1 2">CPB3-1</strain>
    </source>
</reference>
<organism evidence="1 2">
    <name type="scientific">Sporolactobacillus mangiferae</name>
    <dbReference type="NCBI Taxonomy" id="2940498"/>
    <lineage>
        <taxon>Bacteria</taxon>
        <taxon>Bacillati</taxon>
        <taxon>Bacillota</taxon>
        <taxon>Bacilli</taxon>
        <taxon>Bacillales</taxon>
        <taxon>Sporolactobacillaceae</taxon>
        <taxon>Sporolactobacillus</taxon>
    </lineage>
</organism>
<evidence type="ECO:0000313" key="2">
    <source>
        <dbReference type="Proteomes" id="UP001203004"/>
    </source>
</evidence>
<proteinExistence type="predicted"/>